<dbReference type="Pfam" id="PF01979">
    <property type="entry name" value="Amidohydro_1"/>
    <property type="match status" value="1"/>
</dbReference>
<comment type="function">
    <text evidence="8">Catalyzes the hydrolytic deamination of guanine, producing xanthine and ammonia.</text>
</comment>
<dbReference type="InterPro" id="IPR011059">
    <property type="entry name" value="Metal-dep_hydrolase_composite"/>
</dbReference>
<keyword evidence="6 8" id="KW-0862">Zinc</keyword>
<evidence type="ECO:0000259" key="9">
    <source>
        <dbReference type="Pfam" id="PF01979"/>
    </source>
</evidence>
<dbReference type="NCBIfam" id="TIGR02967">
    <property type="entry name" value="guan_deamin"/>
    <property type="match status" value="1"/>
</dbReference>
<evidence type="ECO:0000256" key="2">
    <source>
        <dbReference type="ARBA" id="ARBA00006745"/>
    </source>
</evidence>
<evidence type="ECO:0000256" key="1">
    <source>
        <dbReference type="ARBA" id="ARBA00004984"/>
    </source>
</evidence>
<dbReference type="UniPathway" id="UPA00603">
    <property type="reaction ID" value="UER00660"/>
</dbReference>
<comment type="catalytic activity">
    <reaction evidence="8">
        <text>guanine + H2O + H(+) = xanthine + NH4(+)</text>
        <dbReference type="Rhea" id="RHEA:14665"/>
        <dbReference type="ChEBI" id="CHEBI:15377"/>
        <dbReference type="ChEBI" id="CHEBI:15378"/>
        <dbReference type="ChEBI" id="CHEBI:16235"/>
        <dbReference type="ChEBI" id="CHEBI:17712"/>
        <dbReference type="ChEBI" id="CHEBI:28938"/>
        <dbReference type="EC" id="3.5.4.3"/>
    </reaction>
</comment>
<dbReference type="SUPFAM" id="SSF51556">
    <property type="entry name" value="Metallo-dependent hydrolases"/>
    <property type="match status" value="1"/>
</dbReference>
<dbReference type="Gene3D" id="2.30.40.10">
    <property type="entry name" value="Urease, subunit C, domain 1"/>
    <property type="match status" value="1"/>
</dbReference>
<evidence type="ECO:0000256" key="4">
    <source>
        <dbReference type="ARBA" id="ARBA00022723"/>
    </source>
</evidence>
<evidence type="ECO:0000313" key="10">
    <source>
        <dbReference type="EMBL" id="EIJ35166.1"/>
    </source>
</evidence>
<dbReference type="OrthoDB" id="9807210at2"/>
<proteinExistence type="inferred from homology"/>
<keyword evidence="11" id="KW-1185">Reference proteome</keyword>
<comment type="similarity">
    <text evidence="2 8">Belongs to the metallo-dependent hydrolases superfamily. ATZ/TRZ family.</text>
</comment>
<dbReference type="InterPro" id="IPR014311">
    <property type="entry name" value="Guanine_deaminase"/>
</dbReference>
<reference evidence="11" key="1">
    <citation type="journal article" date="2011" name="Stand. Genomic Sci.">
        <title>Genome sequence of the filamentous, gliding Thiothrix nivea neotype strain (JP2(T)).</title>
        <authorList>
            <person name="Lapidus A."/>
            <person name="Nolan M."/>
            <person name="Lucas S."/>
            <person name="Glavina Del Rio T."/>
            <person name="Tice H."/>
            <person name="Cheng J.F."/>
            <person name="Tapia R."/>
            <person name="Han C."/>
            <person name="Goodwin L."/>
            <person name="Pitluck S."/>
            <person name="Liolios K."/>
            <person name="Pagani I."/>
            <person name="Ivanova N."/>
            <person name="Huntemann M."/>
            <person name="Mavromatis K."/>
            <person name="Mikhailova N."/>
            <person name="Pati A."/>
            <person name="Chen A."/>
            <person name="Palaniappan K."/>
            <person name="Land M."/>
            <person name="Brambilla E.M."/>
            <person name="Rohde M."/>
            <person name="Abt B."/>
            <person name="Verbarg S."/>
            <person name="Goker M."/>
            <person name="Bristow J."/>
            <person name="Eisen J.A."/>
            <person name="Markowitz V."/>
            <person name="Hugenholtz P."/>
            <person name="Kyrpides N.C."/>
            <person name="Klenk H.P."/>
            <person name="Woyke T."/>
        </authorList>
    </citation>
    <scope>NUCLEOTIDE SEQUENCE [LARGE SCALE GENOMIC DNA]</scope>
    <source>
        <strain evidence="11">ATCC 35100 / DSM 5205 / JP2</strain>
    </source>
</reference>
<dbReference type="GO" id="GO:0005829">
    <property type="term" value="C:cytosol"/>
    <property type="evidence" value="ECO:0007669"/>
    <property type="project" value="TreeGrafter"/>
</dbReference>
<evidence type="ECO:0000256" key="3">
    <source>
        <dbReference type="ARBA" id="ARBA00012781"/>
    </source>
</evidence>
<protein>
    <recommendedName>
        <fullName evidence="3 7">Guanine deaminase</fullName>
        <shortName evidence="8">Guanase</shortName>
        <ecNumber evidence="3 7">3.5.4.3</ecNumber>
    </recommendedName>
    <alternativeName>
        <fullName evidence="8">Guanine aminohydrolase</fullName>
    </alternativeName>
</protein>
<name>A0A656HI43_THINJ</name>
<dbReference type="InterPro" id="IPR006680">
    <property type="entry name" value="Amidohydro-rel"/>
</dbReference>
<dbReference type="SUPFAM" id="SSF51338">
    <property type="entry name" value="Composite domain of metallo-dependent hydrolases"/>
    <property type="match status" value="1"/>
</dbReference>
<evidence type="ECO:0000313" key="11">
    <source>
        <dbReference type="Proteomes" id="UP000005317"/>
    </source>
</evidence>
<dbReference type="CDD" id="cd01303">
    <property type="entry name" value="GDEase"/>
    <property type="match status" value="1"/>
</dbReference>
<keyword evidence="4 8" id="KW-0479">Metal-binding</keyword>
<dbReference type="NCBIfam" id="NF006679">
    <property type="entry name" value="PRK09228.1"/>
    <property type="match status" value="1"/>
</dbReference>
<comment type="pathway">
    <text evidence="1 8">Purine metabolism; guanine degradation; xanthine from guanine: step 1/1.</text>
</comment>
<accession>A0A656HI43</accession>
<evidence type="ECO:0000256" key="7">
    <source>
        <dbReference type="NCBIfam" id="TIGR02967"/>
    </source>
</evidence>
<dbReference type="EC" id="3.5.4.3" evidence="3 7"/>
<evidence type="ECO:0000256" key="8">
    <source>
        <dbReference type="RuleBase" id="RU366009"/>
    </source>
</evidence>
<keyword evidence="5 8" id="KW-0378">Hydrolase</keyword>
<dbReference type="InterPro" id="IPR032466">
    <property type="entry name" value="Metal_Hydrolase"/>
</dbReference>
<dbReference type="GO" id="GO:0008892">
    <property type="term" value="F:guanine deaminase activity"/>
    <property type="evidence" value="ECO:0007669"/>
    <property type="project" value="UniProtKB-UniRule"/>
</dbReference>
<evidence type="ECO:0000256" key="6">
    <source>
        <dbReference type="ARBA" id="ARBA00022833"/>
    </source>
</evidence>
<dbReference type="PANTHER" id="PTHR11271">
    <property type="entry name" value="GUANINE DEAMINASE"/>
    <property type="match status" value="1"/>
</dbReference>
<dbReference type="FunFam" id="3.20.20.140:FF:000022">
    <property type="entry name" value="Guanine deaminase"/>
    <property type="match status" value="1"/>
</dbReference>
<dbReference type="GO" id="GO:0008270">
    <property type="term" value="F:zinc ion binding"/>
    <property type="evidence" value="ECO:0007669"/>
    <property type="project" value="UniProtKB-UniRule"/>
</dbReference>
<dbReference type="Gene3D" id="3.20.20.140">
    <property type="entry name" value="Metal-dependent hydrolases"/>
    <property type="match status" value="1"/>
</dbReference>
<evidence type="ECO:0000256" key="5">
    <source>
        <dbReference type="ARBA" id="ARBA00022801"/>
    </source>
</evidence>
<dbReference type="InterPro" id="IPR051607">
    <property type="entry name" value="Metallo-dep_hydrolases"/>
</dbReference>
<comment type="cofactor">
    <cofactor evidence="8">
        <name>Zn(2+)</name>
        <dbReference type="ChEBI" id="CHEBI:29105"/>
    </cofactor>
    <text evidence="8">Binds 1 zinc ion per subunit.</text>
</comment>
<dbReference type="EMBL" id="JH651384">
    <property type="protein sequence ID" value="EIJ35166.1"/>
    <property type="molecule type" value="Genomic_DNA"/>
</dbReference>
<dbReference type="PANTHER" id="PTHR11271:SF6">
    <property type="entry name" value="GUANINE DEAMINASE"/>
    <property type="match status" value="1"/>
</dbReference>
<dbReference type="Proteomes" id="UP000005317">
    <property type="component" value="Unassembled WGS sequence"/>
</dbReference>
<gene>
    <name evidence="10" type="ORF">Thini_2626</name>
</gene>
<dbReference type="RefSeq" id="WP_002709078.1">
    <property type="nucleotide sequence ID" value="NZ_JH651384.1"/>
</dbReference>
<dbReference type="AlphaFoldDB" id="A0A656HI43"/>
<organism evidence="10 11">
    <name type="scientific">Thiothrix nivea (strain ATCC 35100 / DSM 5205 / JP2)</name>
    <dbReference type="NCBI Taxonomy" id="870187"/>
    <lineage>
        <taxon>Bacteria</taxon>
        <taxon>Pseudomonadati</taxon>
        <taxon>Pseudomonadota</taxon>
        <taxon>Gammaproteobacteria</taxon>
        <taxon>Thiotrichales</taxon>
        <taxon>Thiotrichaceae</taxon>
        <taxon>Thiothrix</taxon>
    </lineage>
</organism>
<dbReference type="GO" id="GO:0006147">
    <property type="term" value="P:guanine catabolic process"/>
    <property type="evidence" value="ECO:0007669"/>
    <property type="project" value="UniProtKB-UniRule"/>
</dbReference>
<sequence>MNQTGTTGKQAFRAGIIHLLDDPGHDIRPIPTTVDYFADGVLVVENGHVAAIGPADEMLANLPDDCELLEFPGQLIIPGMIDTHIHYPQTDMIAAYGEQLLQWLETYTFPTERQFSDPQHAREVTEFFLDELLRNGTTTACVFGTVHPESVEAFFAAAESRNLRMIAGKVMMDRNCPEYLRDTPESGYRESKALIEKWHGRGRLSYAVTPRFAPTSTPEQLAKAGQLLEEFPDVYLHTHVAENRAEVAWVHELFPDTRSYLDVYHQHGLLKPRSVLAHCIHLDEADRQCMAESGAAASFCPTSNLFIGSGLFDLMAMHGHGIRVGMGTDVGGGSSFSLLQTANEAYKVGQLRGDKLSPFQLLYLATLGGAKALYLDDKIGNFTPGKEADFVLLNPQATPLLERRSQHCQDIAELLFVLMMLGDDRVVSKVWIMGEAATS</sequence>
<feature type="domain" description="Amidohydrolase-related" evidence="9">
    <location>
        <begin position="76"/>
        <end position="435"/>
    </location>
</feature>